<evidence type="ECO:0000259" key="1">
    <source>
        <dbReference type="Pfam" id="PF00246"/>
    </source>
</evidence>
<name>A0A953HQA4_9BACT</name>
<dbReference type="Gene3D" id="3.40.630.10">
    <property type="entry name" value="Zn peptidases"/>
    <property type="match status" value="1"/>
</dbReference>
<dbReference type="AlphaFoldDB" id="A0A953HQA4"/>
<dbReference type="GO" id="GO:0008270">
    <property type="term" value="F:zinc ion binding"/>
    <property type="evidence" value="ECO:0007669"/>
    <property type="project" value="InterPro"/>
</dbReference>
<dbReference type="Pfam" id="PF00246">
    <property type="entry name" value="Peptidase_M14"/>
    <property type="match status" value="1"/>
</dbReference>
<dbReference type="InterPro" id="IPR000834">
    <property type="entry name" value="Peptidase_M14"/>
</dbReference>
<accession>A0A953HQA4</accession>
<dbReference type="Proteomes" id="UP000753961">
    <property type="component" value="Unassembled WGS sequence"/>
</dbReference>
<feature type="domain" description="Peptidase M14" evidence="1">
    <location>
        <begin position="64"/>
        <end position="162"/>
    </location>
</feature>
<dbReference type="EMBL" id="JAHVHU010000026">
    <property type="protein sequence ID" value="MBY5960219.1"/>
    <property type="molecule type" value="Genomic_DNA"/>
</dbReference>
<gene>
    <name evidence="2" type="ORF">KUV50_18845</name>
</gene>
<dbReference type="GO" id="GO:0004181">
    <property type="term" value="F:metallocarboxypeptidase activity"/>
    <property type="evidence" value="ECO:0007669"/>
    <property type="project" value="InterPro"/>
</dbReference>
<dbReference type="RefSeq" id="WP_222581767.1">
    <property type="nucleotide sequence ID" value="NZ_JAHVHU010000026.1"/>
</dbReference>
<protein>
    <recommendedName>
        <fullName evidence="1">Peptidase M14 domain-containing protein</fullName>
    </recommendedName>
</protein>
<sequence length="486" mass="55330">MARLLLLILFFGLALSPLHSQIKAPHQTDLQTRYAAFKETAITTKRFSIEELIPVMERHPSKTLINFKVAAHSIEDRPIYLAEYGHGKIPVLFWSQMHGDESTATMALFDLFNYLESDQSEDVEFLKSLREHCTLYFIPMLNPDGAARFSRRNAANIDLNRDALRLSNPESQLLKTVRDSLKPEFGFNLHDQSIYYRAGKDGNQVAMAFLAPAFDYDKNINGVRMKSMQLISILRDSLSQIIPDRIAVYDDSFEPRAFGDNIQKWGTSTILIESGGYPNDPEKQFIRELNFITLIKALESILSGSYVSKTLKEYNAIPQNDRKMMSLILRNLTVQVKDKPILMDVGFQYSEYTKDGQTIYPSRITDVGDLSVNSGLEEFQAKGYNLIQGMWYPKSFKNTAELQKSNWQKMIREGYLGFIVEDSTDDRSDATLHMAAQKPTDRADPLSLTFAPGQNPTFIMEKGNERMIVQNGKIFSVEEYIAEVGL</sequence>
<keyword evidence="3" id="KW-1185">Reference proteome</keyword>
<reference evidence="2" key="1">
    <citation type="submission" date="2021-06" db="EMBL/GenBank/DDBJ databases">
        <title>44 bacteria genomes isolated from Dapeng, Shenzhen.</title>
        <authorList>
            <person name="Zheng W."/>
            <person name="Yu S."/>
            <person name="Huang Y."/>
        </authorList>
    </citation>
    <scope>NUCLEOTIDE SEQUENCE</scope>
    <source>
        <strain evidence="2">DP5N28-2</strain>
    </source>
</reference>
<proteinExistence type="predicted"/>
<evidence type="ECO:0000313" key="3">
    <source>
        <dbReference type="Proteomes" id="UP000753961"/>
    </source>
</evidence>
<dbReference type="SUPFAM" id="SSF53187">
    <property type="entry name" value="Zn-dependent exopeptidases"/>
    <property type="match status" value="1"/>
</dbReference>
<organism evidence="2 3">
    <name type="scientific">Membranihabitans marinus</name>
    <dbReference type="NCBI Taxonomy" id="1227546"/>
    <lineage>
        <taxon>Bacteria</taxon>
        <taxon>Pseudomonadati</taxon>
        <taxon>Bacteroidota</taxon>
        <taxon>Saprospiria</taxon>
        <taxon>Saprospirales</taxon>
        <taxon>Saprospiraceae</taxon>
        <taxon>Membranihabitans</taxon>
    </lineage>
</organism>
<comment type="caution">
    <text evidence="2">The sequence shown here is derived from an EMBL/GenBank/DDBJ whole genome shotgun (WGS) entry which is preliminary data.</text>
</comment>
<evidence type="ECO:0000313" key="2">
    <source>
        <dbReference type="EMBL" id="MBY5960219.1"/>
    </source>
</evidence>
<dbReference type="GO" id="GO:0006508">
    <property type="term" value="P:proteolysis"/>
    <property type="evidence" value="ECO:0007669"/>
    <property type="project" value="InterPro"/>
</dbReference>